<feature type="transmembrane region" description="Helical" evidence="1">
    <location>
        <begin position="160"/>
        <end position="181"/>
    </location>
</feature>
<evidence type="ECO:0008006" key="4">
    <source>
        <dbReference type="Google" id="ProtNLM"/>
    </source>
</evidence>
<accession>A0ABV3MG15</accession>
<name>A0ABV3MG15_9ENTE</name>
<evidence type="ECO:0000313" key="3">
    <source>
        <dbReference type="Proteomes" id="UP001554047"/>
    </source>
</evidence>
<protein>
    <recommendedName>
        <fullName evidence="4">DUF1129 family protein</fullName>
    </recommendedName>
</protein>
<keyword evidence="3" id="KW-1185">Reference proteome</keyword>
<gene>
    <name evidence="2" type="ORF">AB1I55_14915</name>
</gene>
<reference evidence="2 3" key="1">
    <citation type="submission" date="2024-05" db="EMBL/GenBank/DDBJ databases">
        <title>Human gut microbiome strain richness.</title>
        <authorList>
            <person name="Chen-Liaw A."/>
        </authorList>
    </citation>
    <scope>NUCLEOTIDE SEQUENCE [LARGE SCALE GENOMIC DNA]</scope>
    <source>
        <strain evidence="2 3">J1100102st1_G3_J1100102_180507</strain>
    </source>
</reference>
<feature type="transmembrane region" description="Helical" evidence="1">
    <location>
        <begin position="126"/>
        <end position="148"/>
    </location>
</feature>
<comment type="caution">
    <text evidence="2">The sequence shown here is derived from an EMBL/GenBank/DDBJ whole genome shotgun (WGS) entry which is preliminary data.</text>
</comment>
<keyword evidence="1" id="KW-1133">Transmembrane helix</keyword>
<feature type="transmembrane region" description="Helical" evidence="1">
    <location>
        <begin position="220"/>
        <end position="243"/>
    </location>
</feature>
<keyword evidence="1" id="KW-0812">Transmembrane</keyword>
<evidence type="ECO:0000256" key="1">
    <source>
        <dbReference type="SAM" id="Phobius"/>
    </source>
</evidence>
<evidence type="ECO:0000313" key="2">
    <source>
        <dbReference type="EMBL" id="MEW3467385.1"/>
    </source>
</evidence>
<dbReference type="EMBL" id="JBFDTB010000031">
    <property type="protein sequence ID" value="MEW3467385.1"/>
    <property type="molecule type" value="Genomic_DNA"/>
</dbReference>
<dbReference type="Proteomes" id="UP001554047">
    <property type="component" value="Unassembled WGS sequence"/>
</dbReference>
<feature type="transmembrane region" description="Helical" evidence="1">
    <location>
        <begin position="249"/>
        <end position="269"/>
    </location>
</feature>
<keyword evidence="1" id="KW-0472">Membrane</keyword>
<sequence>MVNKQETTYWREQTNLIEQQFNEKNRQFFDDFRSYLLLSSLFYDEHKVTEQVYAIAMDLLEAQTHGEEAQHYFGNDPKGVADELLANTPKSNLKERLKLAYLAIGISWGIKFIADFTNQGPLVLNLLAYVLTGLVTVLAVIGIFSVISKTIYQKKGTKKAFCFGSLWLVMSGWIGLSLLINLLTPNWWLLTIAFPFDVVLVGSLLVAAIVFVVFRKEKAFYPIAFLLGVFVLLGCLQKALVFYHIGERSWMTGGFLTLLVVGFLIFLWWTRRVMKEQ</sequence>
<proteinExistence type="predicted"/>
<feature type="transmembrane region" description="Helical" evidence="1">
    <location>
        <begin position="97"/>
        <end position="114"/>
    </location>
</feature>
<organism evidence="2 3">
    <name type="scientific">Enterococcus entomosocium</name>
    <dbReference type="NCBI Taxonomy" id="3034352"/>
    <lineage>
        <taxon>Bacteria</taxon>
        <taxon>Bacillati</taxon>
        <taxon>Bacillota</taxon>
        <taxon>Bacilli</taxon>
        <taxon>Lactobacillales</taxon>
        <taxon>Enterococcaceae</taxon>
        <taxon>Enterococcus</taxon>
    </lineage>
</organism>
<dbReference type="SUPFAM" id="SSF158560">
    <property type="entry name" value="BH3980-like"/>
    <property type="match status" value="1"/>
</dbReference>
<dbReference type="Gene3D" id="1.10.1900.10">
    <property type="entry name" value="c-terminal domain of poly(a) binding protein"/>
    <property type="match status" value="1"/>
</dbReference>
<feature type="transmembrane region" description="Helical" evidence="1">
    <location>
        <begin position="187"/>
        <end position="213"/>
    </location>
</feature>
<dbReference type="RefSeq" id="WP_196044300.1">
    <property type="nucleotide sequence ID" value="NZ_JBDKDV010000011.1"/>
</dbReference>